<evidence type="ECO:0000313" key="2">
    <source>
        <dbReference type="Proteomes" id="UP001153678"/>
    </source>
</evidence>
<organism evidence="1 2">
    <name type="scientific">Funneliformis geosporum</name>
    <dbReference type="NCBI Taxonomy" id="1117311"/>
    <lineage>
        <taxon>Eukaryota</taxon>
        <taxon>Fungi</taxon>
        <taxon>Fungi incertae sedis</taxon>
        <taxon>Mucoromycota</taxon>
        <taxon>Glomeromycotina</taxon>
        <taxon>Glomeromycetes</taxon>
        <taxon>Glomerales</taxon>
        <taxon>Glomeraceae</taxon>
        <taxon>Funneliformis</taxon>
    </lineage>
</organism>
<protein>
    <submittedName>
        <fullName evidence="1">6058_t:CDS:1</fullName>
    </submittedName>
</protein>
<dbReference type="AlphaFoldDB" id="A0A9W4SU97"/>
<name>A0A9W4SU97_9GLOM</name>
<evidence type="ECO:0000313" key="1">
    <source>
        <dbReference type="EMBL" id="CAI2183383.1"/>
    </source>
</evidence>
<dbReference type="EMBL" id="CAMKVN010003009">
    <property type="protein sequence ID" value="CAI2183383.1"/>
    <property type="molecule type" value="Genomic_DNA"/>
</dbReference>
<gene>
    <name evidence="1" type="ORF">FWILDA_LOCUS11050</name>
</gene>
<comment type="caution">
    <text evidence="1">The sequence shown here is derived from an EMBL/GenBank/DDBJ whole genome shotgun (WGS) entry which is preliminary data.</text>
</comment>
<accession>A0A9W4SU97</accession>
<sequence length="360" mass="41093">MSNDKSSLDYLLIYSFLFLNKKVSSLYNAYDWDEVDNKLVIKIDQDGNCAPKAVIDIDASQEDMEIFSVKIQEKILEGLIIATSLNSNKCSYHILYASALLIDHCELKASTKLVYTITSKKFCKFIDQKLSGQNFNLRLIGLAKKGLLECLLCKHIYDKDQQWFSRIYVSSGIFIVKCFRQSSNNPEEVFEYNPSIAEKIRQENKNSSQSSHKRQKYMKRAISNDVNLLVLFMRHSYSNTIITTRLNLKSYCDIDASERENVQGIVRALKTNFSKLRIKEYHGKSDPEERLMTSVIMIDFLRKAGMCISIIELIPKPEDNTISLSQTVKGSSSIIKAEEVSAITNATIVNCETTEFLKIS</sequence>
<reference evidence="1" key="1">
    <citation type="submission" date="2022-08" db="EMBL/GenBank/DDBJ databases">
        <authorList>
            <person name="Kallberg Y."/>
            <person name="Tangrot J."/>
            <person name="Rosling A."/>
        </authorList>
    </citation>
    <scope>NUCLEOTIDE SEQUENCE</scope>
    <source>
        <strain evidence="1">Wild A</strain>
    </source>
</reference>
<keyword evidence="2" id="KW-1185">Reference proteome</keyword>
<proteinExistence type="predicted"/>
<dbReference type="Proteomes" id="UP001153678">
    <property type="component" value="Unassembled WGS sequence"/>
</dbReference>